<reference evidence="3 4" key="1">
    <citation type="journal article" date="2021" name="Environ. Microbiol.">
        <title>Gene family expansions and transcriptome signatures uncover fungal adaptations to wood decay.</title>
        <authorList>
            <person name="Hage H."/>
            <person name="Miyauchi S."/>
            <person name="Viragh M."/>
            <person name="Drula E."/>
            <person name="Min B."/>
            <person name="Chaduli D."/>
            <person name="Navarro D."/>
            <person name="Favel A."/>
            <person name="Norest M."/>
            <person name="Lesage-Meessen L."/>
            <person name="Balint B."/>
            <person name="Merenyi Z."/>
            <person name="de Eugenio L."/>
            <person name="Morin E."/>
            <person name="Martinez A.T."/>
            <person name="Baldrian P."/>
            <person name="Stursova M."/>
            <person name="Martinez M.J."/>
            <person name="Novotny C."/>
            <person name="Magnuson J.K."/>
            <person name="Spatafora J.W."/>
            <person name="Maurice S."/>
            <person name="Pangilinan J."/>
            <person name="Andreopoulos W."/>
            <person name="LaButti K."/>
            <person name="Hundley H."/>
            <person name="Na H."/>
            <person name="Kuo A."/>
            <person name="Barry K."/>
            <person name="Lipzen A."/>
            <person name="Henrissat B."/>
            <person name="Riley R."/>
            <person name="Ahrendt S."/>
            <person name="Nagy L.G."/>
            <person name="Grigoriev I.V."/>
            <person name="Martin F."/>
            <person name="Rosso M.N."/>
        </authorList>
    </citation>
    <scope>NUCLEOTIDE SEQUENCE [LARGE SCALE GENOMIC DNA]</scope>
    <source>
        <strain evidence="3 4">CIRM-BRFM 1785</strain>
    </source>
</reference>
<keyword evidence="2" id="KW-0472">Membrane</keyword>
<evidence type="ECO:0000313" key="3">
    <source>
        <dbReference type="EMBL" id="KAH9829116.1"/>
    </source>
</evidence>
<sequence>MSTSIDQAEASALQSVFINNCFLVAAIAVYAFDRCIRVGREIDLIWSRGYSLVSALYTLLEVFTVLYLGLTAGQDLVYVDCKVGVPIRAVPEDSAVQAITASYYAVIAVIATLRVYAINGRYDWRIVSAVVFPLLLLRSAYDLASAYQLCCLTGKFTVRLWNFHASYNKLTGLIVSRFYIASLVTSIAADAIVFMVIWRRTYHVARLSREQSIEASTVSSLLLRDGAIYFALVTPVPVPVDSNKGSFIRSLFILNSITIITDLKTVVPIDSMTIPLTSIIISRMLLNLREAGLQGQANSHDPSTSSHLGASQPATGISDLHFSRGVSAFGASWNDDEDGEIDEGEIVDDEGQEVEMMGRETAEIESAGA</sequence>
<dbReference type="EMBL" id="JADCUA010000043">
    <property type="protein sequence ID" value="KAH9829116.1"/>
    <property type="molecule type" value="Genomic_DNA"/>
</dbReference>
<proteinExistence type="predicted"/>
<dbReference type="RefSeq" id="XP_047772634.1">
    <property type="nucleotide sequence ID" value="XM_047928669.1"/>
</dbReference>
<feature type="transmembrane region" description="Helical" evidence="2">
    <location>
        <begin position="95"/>
        <end position="117"/>
    </location>
</feature>
<feature type="region of interest" description="Disordered" evidence="1">
    <location>
        <begin position="331"/>
        <end position="369"/>
    </location>
</feature>
<dbReference type="GeneID" id="72009401"/>
<feature type="transmembrane region" description="Helical" evidence="2">
    <location>
        <begin position="178"/>
        <end position="198"/>
    </location>
</feature>
<comment type="caution">
    <text evidence="3">The sequence shown here is derived from an EMBL/GenBank/DDBJ whole genome shotgun (WGS) entry which is preliminary data.</text>
</comment>
<evidence type="ECO:0000256" key="1">
    <source>
        <dbReference type="SAM" id="MobiDB-lite"/>
    </source>
</evidence>
<keyword evidence="2" id="KW-0812">Transmembrane</keyword>
<accession>A0ABQ8JY02</accession>
<feature type="transmembrane region" description="Helical" evidence="2">
    <location>
        <begin position="52"/>
        <end position="70"/>
    </location>
</feature>
<evidence type="ECO:0000256" key="2">
    <source>
        <dbReference type="SAM" id="Phobius"/>
    </source>
</evidence>
<protein>
    <submittedName>
        <fullName evidence="3">Uncharacterized protein</fullName>
    </submittedName>
</protein>
<keyword evidence="4" id="KW-1185">Reference proteome</keyword>
<keyword evidence="2" id="KW-1133">Transmembrane helix</keyword>
<feature type="transmembrane region" description="Helical" evidence="2">
    <location>
        <begin position="12"/>
        <end position="32"/>
    </location>
</feature>
<dbReference type="Proteomes" id="UP000814176">
    <property type="component" value="Unassembled WGS sequence"/>
</dbReference>
<organism evidence="3 4">
    <name type="scientific">Rhodofomes roseus</name>
    <dbReference type="NCBI Taxonomy" id="34475"/>
    <lineage>
        <taxon>Eukaryota</taxon>
        <taxon>Fungi</taxon>
        <taxon>Dikarya</taxon>
        <taxon>Basidiomycota</taxon>
        <taxon>Agaricomycotina</taxon>
        <taxon>Agaricomycetes</taxon>
        <taxon>Polyporales</taxon>
        <taxon>Rhodofomes</taxon>
    </lineage>
</organism>
<name>A0ABQ8JY02_9APHY</name>
<gene>
    <name evidence="3" type="ORF">C8Q71DRAFT_891583</name>
</gene>
<evidence type="ECO:0000313" key="4">
    <source>
        <dbReference type="Proteomes" id="UP000814176"/>
    </source>
</evidence>
<feature type="compositionally biased region" description="Acidic residues" evidence="1">
    <location>
        <begin position="334"/>
        <end position="353"/>
    </location>
</feature>